<keyword evidence="1" id="KW-1133">Transmembrane helix</keyword>
<proteinExistence type="predicted"/>
<keyword evidence="3" id="KW-1185">Reference proteome</keyword>
<keyword evidence="2" id="KW-0449">Lipoprotein</keyword>
<dbReference type="RefSeq" id="WP_066079060.1">
    <property type="nucleotide sequence ID" value="NZ_CP181246.1"/>
</dbReference>
<sequence>MKQYTIYEHAAEQRIEAVKNGWSWPGFFFSIFWALFKRLWLVALALFLVAFAASFVGAVAAIFFAGSTQEENAVIDAVGNAASLAIAIYTGINGNSLRERNLLKRGYQRITTVEASSPQHAVARYAADKNA</sequence>
<evidence type="ECO:0000313" key="2">
    <source>
        <dbReference type="EMBL" id="STZ75660.1"/>
    </source>
</evidence>
<dbReference type="InterPro" id="IPR024399">
    <property type="entry name" value="DUF2628"/>
</dbReference>
<feature type="transmembrane region" description="Helical" evidence="1">
    <location>
        <begin position="39"/>
        <end position="65"/>
    </location>
</feature>
<keyword evidence="1" id="KW-0812">Transmembrane</keyword>
<feature type="transmembrane region" description="Helical" evidence="1">
    <location>
        <begin position="77"/>
        <end position="97"/>
    </location>
</feature>
<keyword evidence="1" id="KW-0472">Membrane</keyword>
<accession>A0A378UEP1</accession>
<evidence type="ECO:0000256" key="1">
    <source>
        <dbReference type="SAM" id="Phobius"/>
    </source>
</evidence>
<dbReference type="EMBL" id="UGQS01000001">
    <property type="protein sequence ID" value="STZ75660.1"/>
    <property type="molecule type" value="Genomic_DNA"/>
</dbReference>
<evidence type="ECO:0000313" key="3">
    <source>
        <dbReference type="Proteomes" id="UP000254651"/>
    </source>
</evidence>
<dbReference type="Proteomes" id="UP000254651">
    <property type="component" value="Unassembled WGS sequence"/>
</dbReference>
<name>A0A378UEP1_BERDE</name>
<organism evidence="2 3">
    <name type="scientific">Bergeriella denitrificans</name>
    <name type="common">Neisseria denitrificans</name>
    <dbReference type="NCBI Taxonomy" id="494"/>
    <lineage>
        <taxon>Bacteria</taxon>
        <taxon>Pseudomonadati</taxon>
        <taxon>Pseudomonadota</taxon>
        <taxon>Betaproteobacteria</taxon>
        <taxon>Neisseriales</taxon>
        <taxon>Neisseriaceae</taxon>
        <taxon>Bergeriella</taxon>
    </lineage>
</organism>
<dbReference type="AlphaFoldDB" id="A0A378UEP1"/>
<reference evidence="2 3" key="1">
    <citation type="submission" date="2018-06" db="EMBL/GenBank/DDBJ databases">
        <authorList>
            <consortium name="Pathogen Informatics"/>
            <person name="Doyle S."/>
        </authorList>
    </citation>
    <scope>NUCLEOTIDE SEQUENCE [LARGE SCALE GENOMIC DNA]</scope>
    <source>
        <strain evidence="2 3">NCTC10295</strain>
    </source>
</reference>
<gene>
    <name evidence="2" type="ORF">NCTC10295_00407</name>
</gene>
<protein>
    <submittedName>
        <fullName evidence="2">Putative lipoprotein</fullName>
    </submittedName>
</protein>
<dbReference type="Pfam" id="PF10947">
    <property type="entry name" value="DUF2628"/>
    <property type="match status" value="1"/>
</dbReference>